<accession>A0A2A6CI22</accession>
<dbReference type="InterPro" id="IPR013783">
    <property type="entry name" value="Ig-like_fold"/>
</dbReference>
<dbReference type="AlphaFoldDB" id="A0A2A6CI22"/>
<dbReference type="Pfam" id="PF00635">
    <property type="entry name" value="Motile_Sperm"/>
    <property type="match status" value="1"/>
</dbReference>
<dbReference type="PANTHER" id="PTHR22947">
    <property type="entry name" value="MAJOR SPERM PROTEIN"/>
    <property type="match status" value="1"/>
</dbReference>
<dbReference type="InterPro" id="IPR008962">
    <property type="entry name" value="PapD-like_sf"/>
</dbReference>
<comment type="function">
    <text evidence="1">Central component in molecular interactions underlying sperm crawling. Forms an extensive filament system that extends from sperm villipoda, along the leading edge of the pseudopod.</text>
</comment>
<evidence type="ECO:0000256" key="1">
    <source>
        <dbReference type="RuleBase" id="RU003425"/>
    </source>
</evidence>
<keyword evidence="1" id="KW-0206">Cytoskeleton</keyword>
<dbReference type="InterPro" id="IPR051774">
    <property type="entry name" value="Sperm-specific_class_P"/>
</dbReference>
<dbReference type="PROSITE" id="PS50202">
    <property type="entry name" value="MSP"/>
    <property type="match status" value="1"/>
</dbReference>
<proteinExistence type="predicted"/>
<keyword evidence="3" id="KW-1185">Reference proteome</keyword>
<accession>A0A8R1UQ87</accession>
<dbReference type="OrthoDB" id="75724at2759"/>
<dbReference type="SUPFAM" id="SSF49354">
    <property type="entry name" value="PapD-like"/>
    <property type="match status" value="1"/>
</dbReference>
<sequence>MSLDIYIPIILFISPYKSARFHVLLHSQPSLCLSVVASRYLSPPSFLLHSGEMSLNIDPPETSFPAAGGNVTVKMISIAESKLAFKVKTSNNQCYRVKPVFGFIEPKADAPLEIMRLAGPPKDDKLVVQWAEVPPEETDPKAPFAAQAQQGEVVLPLKAA</sequence>
<protein>
    <recommendedName>
        <fullName evidence="1">Major sperm protein</fullName>
    </recommendedName>
</protein>
<keyword evidence="1" id="KW-0963">Cytoplasm</keyword>
<reference evidence="3" key="1">
    <citation type="journal article" date="2008" name="Nat. Genet.">
        <title>The Pristionchus pacificus genome provides a unique perspective on nematode lifestyle and parasitism.</title>
        <authorList>
            <person name="Dieterich C."/>
            <person name="Clifton S.W."/>
            <person name="Schuster L.N."/>
            <person name="Chinwalla A."/>
            <person name="Delehaunty K."/>
            <person name="Dinkelacker I."/>
            <person name="Fulton L."/>
            <person name="Fulton R."/>
            <person name="Godfrey J."/>
            <person name="Minx P."/>
            <person name="Mitreva M."/>
            <person name="Roeseler W."/>
            <person name="Tian H."/>
            <person name="Witte H."/>
            <person name="Yang S.P."/>
            <person name="Wilson R.K."/>
            <person name="Sommer R.J."/>
        </authorList>
    </citation>
    <scope>NUCLEOTIDE SEQUENCE [LARGE SCALE GENOMIC DNA]</scope>
    <source>
        <strain evidence="3">PS312</strain>
    </source>
</reference>
<gene>
    <name evidence="2" type="primary">WBGene00276339</name>
</gene>
<reference evidence="2" key="2">
    <citation type="submission" date="2022-06" db="UniProtKB">
        <authorList>
            <consortium name="EnsemblMetazoa"/>
        </authorList>
    </citation>
    <scope>IDENTIFICATION</scope>
    <source>
        <strain evidence="2">PS312</strain>
    </source>
</reference>
<evidence type="ECO:0000313" key="3">
    <source>
        <dbReference type="Proteomes" id="UP000005239"/>
    </source>
</evidence>
<dbReference type="EnsemblMetazoa" id="PPA37970.1">
    <property type="protein sequence ID" value="PPA37970.1"/>
    <property type="gene ID" value="WBGene00276339"/>
</dbReference>
<dbReference type="InterPro" id="IPR000535">
    <property type="entry name" value="MSP_dom"/>
</dbReference>
<dbReference type="PANTHER" id="PTHR22947:SF3">
    <property type="entry name" value="MSP DOMAIN-CONTAINING PROTEIN-RELATED"/>
    <property type="match status" value="1"/>
</dbReference>
<dbReference type="Gene3D" id="2.60.40.10">
    <property type="entry name" value="Immunoglobulins"/>
    <property type="match status" value="1"/>
</dbReference>
<name>A0A2A6CI22_PRIPA</name>
<organism evidence="2 3">
    <name type="scientific">Pristionchus pacificus</name>
    <name type="common">Parasitic nematode worm</name>
    <dbReference type="NCBI Taxonomy" id="54126"/>
    <lineage>
        <taxon>Eukaryota</taxon>
        <taxon>Metazoa</taxon>
        <taxon>Ecdysozoa</taxon>
        <taxon>Nematoda</taxon>
        <taxon>Chromadorea</taxon>
        <taxon>Rhabditida</taxon>
        <taxon>Rhabditina</taxon>
        <taxon>Diplogasteromorpha</taxon>
        <taxon>Diplogasteroidea</taxon>
        <taxon>Neodiplogasteridae</taxon>
        <taxon>Pristionchus</taxon>
    </lineage>
</organism>
<dbReference type="Proteomes" id="UP000005239">
    <property type="component" value="Unassembled WGS sequence"/>
</dbReference>
<evidence type="ECO:0000313" key="2">
    <source>
        <dbReference type="EnsemblMetazoa" id="PPA37970.1"/>
    </source>
</evidence>